<evidence type="ECO:0000259" key="7">
    <source>
        <dbReference type="PROSITE" id="PS50850"/>
    </source>
</evidence>
<protein>
    <recommendedName>
        <fullName evidence="7">Major facilitator superfamily (MFS) profile domain-containing protein</fullName>
    </recommendedName>
</protein>
<dbReference type="Gene3D" id="1.20.1250.20">
    <property type="entry name" value="MFS general substrate transporter like domains"/>
    <property type="match status" value="1"/>
</dbReference>
<evidence type="ECO:0000256" key="5">
    <source>
        <dbReference type="ARBA" id="ARBA00023136"/>
    </source>
</evidence>
<evidence type="ECO:0000313" key="9">
    <source>
        <dbReference type="Proteomes" id="UP000464658"/>
    </source>
</evidence>
<dbReference type="Pfam" id="PF00083">
    <property type="entry name" value="Sugar_tr"/>
    <property type="match status" value="1"/>
</dbReference>
<dbReference type="InterPro" id="IPR036259">
    <property type="entry name" value="MFS_trans_sf"/>
</dbReference>
<evidence type="ECO:0000256" key="6">
    <source>
        <dbReference type="SAM" id="Phobius"/>
    </source>
</evidence>
<dbReference type="GO" id="GO:0022857">
    <property type="term" value="F:transmembrane transporter activity"/>
    <property type="evidence" value="ECO:0007669"/>
    <property type="project" value="InterPro"/>
</dbReference>
<proteinExistence type="predicted"/>
<dbReference type="InterPro" id="IPR005828">
    <property type="entry name" value="MFS_sugar_transport-like"/>
</dbReference>
<gene>
    <name evidence="8" type="ORF">BsIDN1_34250</name>
</gene>
<evidence type="ECO:0000256" key="3">
    <source>
        <dbReference type="ARBA" id="ARBA00022692"/>
    </source>
</evidence>
<feature type="domain" description="Major facilitator superfamily (MFS) profile" evidence="7">
    <location>
        <begin position="1"/>
        <end position="56"/>
    </location>
</feature>
<comment type="subcellular location">
    <subcellularLocation>
        <location evidence="1">Cell membrane</location>
        <topology evidence="1">Multi-pass membrane protein</topology>
    </subcellularLocation>
</comment>
<dbReference type="PANTHER" id="PTHR48020:SF12">
    <property type="entry name" value="PROTON MYO-INOSITOL COTRANSPORTER"/>
    <property type="match status" value="1"/>
</dbReference>
<dbReference type="SUPFAM" id="SSF103473">
    <property type="entry name" value="MFS general substrate transporter"/>
    <property type="match status" value="1"/>
</dbReference>
<feature type="transmembrane region" description="Helical" evidence="6">
    <location>
        <begin position="6"/>
        <end position="25"/>
    </location>
</feature>
<accession>A0A5S9M8H9</accession>
<dbReference type="PANTHER" id="PTHR48020">
    <property type="entry name" value="PROTON MYO-INOSITOL COTRANSPORTER"/>
    <property type="match status" value="1"/>
</dbReference>
<keyword evidence="5 6" id="KW-0472">Membrane</keyword>
<keyword evidence="2" id="KW-0813">Transport</keyword>
<organism evidence="8 9">
    <name type="scientific">Bacillus safensis</name>
    <dbReference type="NCBI Taxonomy" id="561879"/>
    <lineage>
        <taxon>Bacteria</taxon>
        <taxon>Bacillati</taxon>
        <taxon>Bacillota</taxon>
        <taxon>Bacilli</taxon>
        <taxon>Bacillales</taxon>
        <taxon>Bacillaceae</taxon>
        <taxon>Bacillus</taxon>
    </lineage>
</organism>
<evidence type="ECO:0000256" key="1">
    <source>
        <dbReference type="ARBA" id="ARBA00004651"/>
    </source>
</evidence>
<name>A0A5S9M8H9_BACIA</name>
<keyword evidence="4 6" id="KW-1133">Transmembrane helix</keyword>
<dbReference type="InterPro" id="IPR020846">
    <property type="entry name" value="MFS_dom"/>
</dbReference>
<evidence type="ECO:0000256" key="2">
    <source>
        <dbReference type="ARBA" id="ARBA00022448"/>
    </source>
</evidence>
<dbReference type="PROSITE" id="PS50850">
    <property type="entry name" value="MFS"/>
    <property type="match status" value="1"/>
</dbReference>
<evidence type="ECO:0000256" key="4">
    <source>
        <dbReference type="ARBA" id="ARBA00022989"/>
    </source>
</evidence>
<reference evidence="8 9" key="1">
    <citation type="submission" date="2019-12" db="EMBL/GenBank/DDBJ databases">
        <title>Full genome sequence of a Bacillus safensis strain isolated from commercially available natto in Indonesia.</title>
        <authorList>
            <person name="Yoshida M."/>
            <person name="Uomi M."/>
            <person name="Waturangi D."/>
            <person name="Ekaputri J.J."/>
            <person name="Setiamarga D.H.E."/>
        </authorList>
    </citation>
    <scope>NUCLEOTIDE SEQUENCE [LARGE SCALE GENOMIC DNA]</scope>
    <source>
        <strain evidence="8 9">IDN1</strain>
    </source>
</reference>
<keyword evidence="3 6" id="KW-0812">Transmembrane</keyword>
<evidence type="ECO:0000313" key="8">
    <source>
        <dbReference type="EMBL" id="BBP89807.1"/>
    </source>
</evidence>
<dbReference type="AlphaFoldDB" id="A0A5S9M8H9"/>
<dbReference type="InterPro" id="IPR050814">
    <property type="entry name" value="Myo-inositol_Transporter"/>
</dbReference>
<feature type="transmembrane region" description="Helical" evidence="6">
    <location>
        <begin position="32"/>
        <end position="52"/>
    </location>
</feature>
<sequence>MGVTVFSAAFGLLIFLVGLTFPILLSQLGLSVTFFIFVGFGILSILFVTKFLPETKGLTLEELEANFRNHGHSGVDVTSNNKTIS</sequence>
<dbReference type="Proteomes" id="UP000464658">
    <property type="component" value="Chromosome"/>
</dbReference>
<dbReference type="GO" id="GO:0005886">
    <property type="term" value="C:plasma membrane"/>
    <property type="evidence" value="ECO:0007669"/>
    <property type="project" value="UniProtKB-SubCell"/>
</dbReference>
<dbReference type="EMBL" id="AP021906">
    <property type="protein sequence ID" value="BBP89807.1"/>
    <property type="molecule type" value="Genomic_DNA"/>
</dbReference>